<dbReference type="InterPro" id="IPR005119">
    <property type="entry name" value="LysR_subst-bd"/>
</dbReference>
<dbReference type="Pfam" id="PF03466">
    <property type="entry name" value="LysR_substrate"/>
    <property type="match status" value="1"/>
</dbReference>
<evidence type="ECO:0000313" key="2">
    <source>
        <dbReference type="EMBL" id="MDW0118248.1"/>
    </source>
</evidence>
<evidence type="ECO:0000313" key="3">
    <source>
        <dbReference type="Proteomes" id="UP001271648"/>
    </source>
</evidence>
<comment type="caution">
    <text evidence="2">The sequence shown here is derived from an EMBL/GenBank/DDBJ whole genome shotgun (WGS) entry which is preliminary data.</text>
</comment>
<dbReference type="Proteomes" id="UP001271648">
    <property type="component" value="Unassembled WGS sequence"/>
</dbReference>
<feature type="domain" description="LysR substrate-binding" evidence="1">
    <location>
        <begin position="18"/>
        <end position="66"/>
    </location>
</feature>
<evidence type="ECO:0000259" key="1">
    <source>
        <dbReference type="Pfam" id="PF03466"/>
    </source>
</evidence>
<name>A0AAW9AGF9_9BACL</name>
<dbReference type="Gene3D" id="3.40.190.290">
    <property type="match status" value="1"/>
</dbReference>
<reference evidence="2 3" key="1">
    <citation type="submission" date="2023-06" db="EMBL/GenBank/DDBJ databases">
        <title>Sporosarcina sp. nov., isolated from Korean traditional fermented seafood 'Jeotgal'.</title>
        <authorList>
            <person name="Yang A.I."/>
            <person name="Shin N.-R."/>
        </authorList>
    </citation>
    <scope>NUCLEOTIDE SEQUENCE [LARGE SCALE GENOMIC DNA]</scope>
    <source>
        <strain evidence="2 3">KCTC43456</strain>
    </source>
</reference>
<accession>A0AAW9AGF9</accession>
<gene>
    <name evidence="2" type="ORF">QTL97_15045</name>
</gene>
<dbReference type="AlphaFoldDB" id="A0AAW9AGF9"/>
<dbReference type="EMBL" id="JAUBDJ010000011">
    <property type="protein sequence ID" value="MDW0118248.1"/>
    <property type="molecule type" value="Genomic_DNA"/>
</dbReference>
<sequence>MSMISKVVDDLTNKASCSLSIGASYTFGEYVLPRIIANSKHTYPDIQPTVTIGNETTISDLVAQYSVNRNNLIR</sequence>
<protein>
    <submittedName>
        <fullName evidence="2">LysR substrate-binding domain-containing protein</fullName>
    </submittedName>
</protein>
<proteinExistence type="predicted"/>
<dbReference type="SUPFAM" id="SSF53850">
    <property type="entry name" value="Periplasmic binding protein-like II"/>
    <property type="match status" value="1"/>
</dbReference>
<keyword evidence="3" id="KW-1185">Reference proteome</keyword>
<organism evidence="2 3">
    <name type="scientific">Sporosarcina thermotolerans</name>
    <dbReference type="NCBI Taxonomy" id="633404"/>
    <lineage>
        <taxon>Bacteria</taxon>
        <taxon>Bacillati</taxon>
        <taxon>Bacillota</taxon>
        <taxon>Bacilli</taxon>
        <taxon>Bacillales</taxon>
        <taxon>Caryophanaceae</taxon>
        <taxon>Sporosarcina</taxon>
    </lineage>
</organism>
<dbReference type="RefSeq" id="WP_283733276.1">
    <property type="nucleotide sequence ID" value="NZ_CP125968.1"/>
</dbReference>